<evidence type="ECO:0000256" key="1">
    <source>
        <dbReference type="SAM" id="Phobius"/>
    </source>
</evidence>
<dbReference type="OrthoDB" id="5599753at2759"/>
<dbReference type="Proteomes" id="UP001153712">
    <property type="component" value="Chromosome 2"/>
</dbReference>
<dbReference type="InterPro" id="IPR006629">
    <property type="entry name" value="LITAF"/>
</dbReference>
<keyword evidence="4" id="KW-1185">Reference proteome</keyword>
<feature type="transmembrane region" description="Helical" evidence="1">
    <location>
        <begin position="32"/>
        <end position="54"/>
    </location>
</feature>
<dbReference type="SMART" id="SM00714">
    <property type="entry name" value="LITAF"/>
    <property type="match status" value="1"/>
</dbReference>
<evidence type="ECO:0000259" key="2">
    <source>
        <dbReference type="PROSITE" id="PS51837"/>
    </source>
</evidence>
<gene>
    <name evidence="3" type="ORF">PHYEVI_LOCUS5516</name>
</gene>
<feature type="domain" description="LITAF" evidence="2">
    <location>
        <begin position="1"/>
        <end position="73"/>
    </location>
</feature>
<keyword evidence="1" id="KW-1133">Transmembrane helix</keyword>
<protein>
    <recommendedName>
        <fullName evidence="2">LITAF domain-containing protein</fullName>
    </recommendedName>
</protein>
<proteinExistence type="predicted"/>
<organism evidence="3 4">
    <name type="scientific">Phyllotreta striolata</name>
    <name type="common">Striped flea beetle</name>
    <name type="synonym">Crioceris striolata</name>
    <dbReference type="NCBI Taxonomy" id="444603"/>
    <lineage>
        <taxon>Eukaryota</taxon>
        <taxon>Metazoa</taxon>
        <taxon>Ecdysozoa</taxon>
        <taxon>Arthropoda</taxon>
        <taxon>Hexapoda</taxon>
        <taxon>Insecta</taxon>
        <taxon>Pterygota</taxon>
        <taxon>Neoptera</taxon>
        <taxon>Endopterygota</taxon>
        <taxon>Coleoptera</taxon>
        <taxon>Polyphaga</taxon>
        <taxon>Cucujiformia</taxon>
        <taxon>Chrysomeloidea</taxon>
        <taxon>Chrysomelidae</taxon>
        <taxon>Galerucinae</taxon>
        <taxon>Alticini</taxon>
        <taxon>Phyllotreta</taxon>
    </lineage>
</organism>
<keyword evidence="1" id="KW-0472">Membrane</keyword>
<sequence length="92" mass="9952">MYEVGWLPSRLTCPNCRNAVSTRVDFIPTDEALLLGTLLAICCLCWLPACLTYAKVARHRCGACGIFIGDSAPLKGLDGCRLVPLRRLGTLG</sequence>
<dbReference type="AlphaFoldDB" id="A0A9N9TNC4"/>
<reference evidence="3" key="1">
    <citation type="submission" date="2022-01" db="EMBL/GenBank/DDBJ databases">
        <authorList>
            <person name="King R."/>
        </authorList>
    </citation>
    <scope>NUCLEOTIDE SEQUENCE</scope>
</reference>
<accession>A0A9N9TNC4</accession>
<dbReference type="Pfam" id="PF10601">
    <property type="entry name" value="zf-LITAF-like"/>
    <property type="match status" value="1"/>
</dbReference>
<dbReference type="EMBL" id="OU900095">
    <property type="protein sequence ID" value="CAG9859142.1"/>
    <property type="molecule type" value="Genomic_DNA"/>
</dbReference>
<evidence type="ECO:0000313" key="4">
    <source>
        <dbReference type="Proteomes" id="UP001153712"/>
    </source>
</evidence>
<keyword evidence="1" id="KW-0812">Transmembrane</keyword>
<name>A0A9N9TNC4_PHYSR</name>
<evidence type="ECO:0000313" key="3">
    <source>
        <dbReference type="EMBL" id="CAG9859142.1"/>
    </source>
</evidence>
<dbReference type="PROSITE" id="PS51837">
    <property type="entry name" value="LITAF"/>
    <property type="match status" value="1"/>
</dbReference>